<protein>
    <submittedName>
        <fullName evidence="1">Uncharacterized protein</fullName>
    </submittedName>
</protein>
<name>A0A3A6TNY5_9GAMM</name>
<dbReference type="Proteomes" id="UP000273022">
    <property type="component" value="Unassembled WGS sequence"/>
</dbReference>
<accession>A0A3A6TNY5</accession>
<evidence type="ECO:0000313" key="1">
    <source>
        <dbReference type="EMBL" id="RJY17632.1"/>
    </source>
</evidence>
<sequence length="409" mass="46067">MISNGLTLTDKPADALSFNKMEQLKGLNKESHVRSIWQRIKNFFRGSHIGDAELAFYRLANVTHRYSDEQRMEAYWSLVSLINSGSRENICLNYEADSGSLRITIADPTRENSAPYLDVKLRLPADRECWLNWCKAESKEQAAKAIFGAFCSPKGASGKLSALCDLQSALIPEYANKLDFKISVSGKVMCYIEGEQGKKRERLAIKHTDKRLTAFCESAEEAVAQGVKIRQQDAKRSNVAKDLANKSHYQAEAESQEERVMLQDVERFQYRICSLGHEEQIYHKGEKTDEIIKQLDTLCKNEYQKNRLGIFASQTICCRITSWAPGLSVIGENDDDSQVGDSQTIRIIELKSGVIRVDTAFAKRSSIDPTSMVGVDSSNYAKSLKCHMTFLISKKHTTCVSVQVEKESF</sequence>
<organism evidence="1 2">
    <name type="scientific">Parashewanella spongiae</name>
    <dbReference type="NCBI Taxonomy" id="342950"/>
    <lineage>
        <taxon>Bacteria</taxon>
        <taxon>Pseudomonadati</taxon>
        <taxon>Pseudomonadota</taxon>
        <taxon>Gammaproteobacteria</taxon>
        <taxon>Alteromonadales</taxon>
        <taxon>Shewanellaceae</taxon>
        <taxon>Parashewanella</taxon>
    </lineage>
</organism>
<keyword evidence="2" id="KW-1185">Reference proteome</keyword>
<dbReference type="RefSeq" id="WP_121853128.1">
    <property type="nucleotide sequence ID" value="NZ_CP037952.1"/>
</dbReference>
<dbReference type="Gene3D" id="3.30.2440.10">
    <property type="entry name" value="Secreted effector protein SifA"/>
    <property type="match status" value="1"/>
</dbReference>
<comment type="caution">
    <text evidence="1">The sequence shown here is derived from an EMBL/GenBank/DDBJ whole genome shotgun (WGS) entry which is preliminary data.</text>
</comment>
<dbReference type="EMBL" id="QYYH01000038">
    <property type="protein sequence ID" value="RJY17632.1"/>
    <property type="molecule type" value="Genomic_DNA"/>
</dbReference>
<dbReference type="AlphaFoldDB" id="A0A3A6TNY5"/>
<proteinExistence type="predicted"/>
<gene>
    <name evidence="1" type="ORF">D5R81_07995</name>
</gene>
<evidence type="ECO:0000313" key="2">
    <source>
        <dbReference type="Proteomes" id="UP000273022"/>
    </source>
</evidence>
<reference evidence="1 2" key="1">
    <citation type="submission" date="2018-09" db="EMBL/GenBank/DDBJ databases">
        <title>Phylogeny of the Shewanellaceae, and recommendation for two new genera, Pseudoshewanella and Parashewanella.</title>
        <authorList>
            <person name="Wang G."/>
        </authorList>
    </citation>
    <scope>NUCLEOTIDE SEQUENCE [LARGE SCALE GENOMIC DNA]</scope>
    <source>
        <strain evidence="1 2">KCTC 22492</strain>
    </source>
</reference>